<dbReference type="GO" id="GO:0043565">
    <property type="term" value="F:sequence-specific DNA binding"/>
    <property type="evidence" value="ECO:0007669"/>
    <property type="project" value="InterPro"/>
</dbReference>
<dbReference type="EMBL" id="JBCNJP010000010">
    <property type="protein sequence ID" value="KAK9071913.1"/>
    <property type="molecule type" value="Genomic_DNA"/>
</dbReference>
<reference evidence="1 2" key="1">
    <citation type="submission" date="2024-04" db="EMBL/GenBank/DDBJ databases">
        <title>The reference genome of an endangered Asteraceae, Deinandra increscens subsp. villosa, native to the Central Coast of California.</title>
        <authorList>
            <person name="Guilliams M."/>
            <person name="Hasenstab-Lehman K."/>
            <person name="Meyer R."/>
            <person name="Mcevoy S."/>
        </authorList>
    </citation>
    <scope>NUCLEOTIDE SEQUENCE [LARGE SCALE GENOMIC DNA]</scope>
    <source>
        <tissue evidence="1">Leaf</tissue>
    </source>
</reference>
<organism evidence="1 2">
    <name type="scientific">Deinandra increscens subsp. villosa</name>
    <dbReference type="NCBI Taxonomy" id="3103831"/>
    <lineage>
        <taxon>Eukaryota</taxon>
        <taxon>Viridiplantae</taxon>
        <taxon>Streptophyta</taxon>
        <taxon>Embryophyta</taxon>
        <taxon>Tracheophyta</taxon>
        <taxon>Spermatophyta</taxon>
        <taxon>Magnoliopsida</taxon>
        <taxon>eudicotyledons</taxon>
        <taxon>Gunneridae</taxon>
        <taxon>Pentapetalae</taxon>
        <taxon>asterids</taxon>
        <taxon>campanulids</taxon>
        <taxon>Asterales</taxon>
        <taxon>Asteraceae</taxon>
        <taxon>Asteroideae</taxon>
        <taxon>Heliantheae alliance</taxon>
        <taxon>Madieae</taxon>
        <taxon>Madiinae</taxon>
        <taxon>Deinandra</taxon>
    </lineage>
</organism>
<gene>
    <name evidence="1" type="ORF">SSX86_008344</name>
</gene>
<proteinExistence type="predicted"/>
<name>A0AAP0DF96_9ASTR</name>
<dbReference type="Gene3D" id="2.20.25.80">
    <property type="entry name" value="WRKY domain"/>
    <property type="match status" value="1"/>
</dbReference>
<dbReference type="InterPro" id="IPR036576">
    <property type="entry name" value="WRKY_dom_sf"/>
</dbReference>
<sequence length="115" mass="13255">MDLEVGSSFEIKQWNAEKAGEVFYDDGADKAFKRTPVPLGLLMAARNLGKDIDLIANYEIYFLYRCVKEKKAVGGDETKAKKKRKEKAPRFAFMTRTEINHLDDGYRWRKFGKIG</sequence>
<evidence type="ECO:0000313" key="2">
    <source>
        <dbReference type="Proteomes" id="UP001408789"/>
    </source>
</evidence>
<protein>
    <recommendedName>
        <fullName evidence="3">WRKY domain-containing protein</fullName>
    </recommendedName>
</protein>
<comment type="caution">
    <text evidence="1">The sequence shown here is derived from an EMBL/GenBank/DDBJ whole genome shotgun (WGS) entry which is preliminary data.</text>
</comment>
<dbReference type="AlphaFoldDB" id="A0AAP0DF96"/>
<evidence type="ECO:0000313" key="1">
    <source>
        <dbReference type="EMBL" id="KAK9071913.1"/>
    </source>
</evidence>
<evidence type="ECO:0008006" key="3">
    <source>
        <dbReference type="Google" id="ProtNLM"/>
    </source>
</evidence>
<dbReference type="GO" id="GO:0003700">
    <property type="term" value="F:DNA-binding transcription factor activity"/>
    <property type="evidence" value="ECO:0007669"/>
    <property type="project" value="InterPro"/>
</dbReference>
<dbReference type="Proteomes" id="UP001408789">
    <property type="component" value="Unassembled WGS sequence"/>
</dbReference>
<accession>A0AAP0DF96</accession>
<keyword evidence="2" id="KW-1185">Reference proteome</keyword>